<dbReference type="InterPro" id="IPR050300">
    <property type="entry name" value="GDXG_lipolytic_enzyme"/>
</dbReference>
<accession>A0ABT8X257</accession>
<protein>
    <submittedName>
        <fullName evidence="4">Alpha/beta hydrolase</fullName>
    </submittedName>
</protein>
<dbReference type="EMBL" id="JAUOEM010000003">
    <property type="protein sequence ID" value="MDO5987996.1"/>
    <property type="molecule type" value="Genomic_DNA"/>
</dbReference>
<dbReference type="InterPro" id="IPR049492">
    <property type="entry name" value="BD-FAE-like_dom"/>
</dbReference>
<dbReference type="Gene3D" id="3.40.50.1820">
    <property type="entry name" value="alpha/beta hydrolase"/>
    <property type="match status" value="1"/>
</dbReference>
<evidence type="ECO:0000313" key="5">
    <source>
        <dbReference type="Proteomes" id="UP001176891"/>
    </source>
</evidence>
<keyword evidence="2" id="KW-0732">Signal</keyword>
<comment type="caution">
    <text evidence="4">The sequence shown here is derived from an EMBL/GenBank/DDBJ whole genome shotgun (WGS) entry which is preliminary data.</text>
</comment>
<gene>
    <name evidence="4" type="ORF">Q4Q39_11335</name>
</gene>
<dbReference type="PANTHER" id="PTHR48081">
    <property type="entry name" value="AB HYDROLASE SUPERFAMILY PROTEIN C4A8.06C"/>
    <property type="match status" value="1"/>
</dbReference>
<reference evidence="4" key="1">
    <citation type="submission" date="2023-07" db="EMBL/GenBank/DDBJ databases">
        <title>Two novel species in the genus Flavivirga.</title>
        <authorList>
            <person name="Kwon K."/>
        </authorList>
    </citation>
    <scope>NUCLEOTIDE SEQUENCE</scope>
    <source>
        <strain evidence="4">KACC 14157</strain>
    </source>
</reference>
<evidence type="ECO:0000313" key="4">
    <source>
        <dbReference type="EMBL" id="MDO5987996.1"/>
    </source>
</evidence>
<dbReference type="RefSeq" id="WP_303282592.1">
    <property type="nucleotide sequence ID" value="NZ_BAABCZ010000011.1"/>
</dbReference>
<feature type="signal peptide" evidence="2">
    <location>
        <begin position="1"/>
        <end position="21"/>
    </location>
</feature>
<organism evidence="4 5">
    <name type="scientific">Flavivirga amylovorans</name>
    <dbReference type="NCBI Taxonomy" id="870486"/>
    <lineage>
        <taxon>Bacteria</taxon>
        <taxon>Pseudomonadati</taxon>
        <taxon>Bacteroidota</taxon>
        <taxon>Flavobacteriia</taxon>
        <taxon>Flavobacteriales</taxon>
        <taxon>Flavobacteriaceae</taxon>
        <taxon>Flavivirga</taxon>
    </lineage>
</organism>
<name>A0ABT8X257_9FLAO</name>
<dbReference type="Proteomes" id="UP001176891">
    <property type="component" value="Unassembled WGS sequence"/>
</dbReference>
<dbReference type="SUPFAM" id="SSF53474">
    <property type="entry name" value="alpha/beta-Hydrolases"/>
    <property type="match status" value="1"/>
</dbReference>
<evidence type="ECO:0000256" key="2">
    <source>
        <dbReference type="SAM" id="SignalP"/>
    </source>
</evidence>
<dbReference type="PROSITE" id="PS51257">
    <property type="entry name" value="PROKAR_LIPOPROTEIN"/>
    <property type="match status" value="1"/>
</dbReference>
<evidence type="ECO:0000259" key="3">
    <source>
        <dbReference type="Pfam" id="PF20434"/>
    </source>
</evidence>
<keyword evidence="5" id="KW-1185">Reference proteome</keyword>
<feature type="chain" id="PRO_5045998735" evidence="2">
    <location>
        <begin position="22"/>
        <end position="287"/>
    </location>
</feature>
<feature type="domain" description="BD-FAE-like" evidence="3">
    <location>
        <begin position="55"/>
        <end position="248"/>
    </location>
</feature>
<dbReference type="InterPro" id="IPR029058">
    <property type="entry name" value="AB_hydrolase_fold"/>
</dbReference>
<evidence type="ECO:0000256" key="1">
    <source>
        <dbReference type="ARBA" id="ARBA00022801"/>
    </source>
</evidence>
<dbReference type="Pfam" id="PF20434">
    <property type="entry name" value="BD-FAE"/>
    <property type="match status" value="1"/>
</dbReference>
<sequence length="287" mass="32163">MKSLKYHFLSLIFIIVSFSCSNETTEEEITNSLDPRSYYVEQNISYGTDSDQKFDLYLPANRNSNTKTMILVHGGGWTSGDKEDMDPIKDLLQLDFPNIAIVNINYRLADENNPPYPMQIEDITSIINYLKSNKTTYNISESFGFIGTSAGGHLSLLWSYAFDSDNNTNMVCSIVGPTNFTDPAYLENTDVELKELLDLFGIDPLPSFLEEVSPLHRATASAPPTILFYGGKDPLVPTTQGTDLRDKLENLGVVNQFTLYPDAGHGWSGLELLDTWTKLKIFINNNL</sequence>
<dbReference type="GO" id="GO:0016787">
    <property type="term" value="F:hydrolase activity"/>
    <property type="evidence" value="ECO:0007669"/>
    <property type="project" value="UniProtKB-KW"/>
</dbReference>
<keyword evidence="1 4" id="KW-0378">Hydrolase</keyword>
<proteinExistence type="predicted"/>